<dbReference type="GO" id="GO:0034605">
    <property type="term" value="P:cellular response to heat"/>
    <property type="evidence" value="ECO:0007669"/>
    <property type="project" value="TreeGrafter"/>
</dbReference>
<dbReference type="GO" id="GO:0005634">
    <property type="term" value="C:nucleus"/>
    <property type="evidence" value="ECO:0007669"/>
    <property type="project" value="UniProtKB-SubCell"/>
</dbReference>
<dbReference type="GO" id="GO:0006357">
    <property type="term" value="P:regulation of transcription by RNA polymerase II"/>
    <property type="evidence" value="ECO:0007669"/>
    <property type="project" value="TreeGrafter"/>
</dbReference>
<dbReference type="PROSITE" id="PS00434">
    <property type="entry name" value="HSF_DOMAIN"/>
    <property type="match status" value="1"/>
</dbReference>
<evidence type="ECO:0000256" key="4">
    <source>
        <dbReference type="ARBA" id="ARBA00023016"/>
    </source>
</evidence>
<keyword evidence="5" id="KW-0238">DNA-binding</keyword>
<organism evidence="10 11">
    <name type="scientific">Vigna mungo</name>
    <name type="common">Black gram</name>
    <name type="synonym">Phaseolus mungo</name>
    <dbReference type="NCBI Taxonomy" id="3915"/>
    <lineage>
        <taxon>Eukaryota</taxon>
        <taxon>Viridiplantae</taxon>
        <taxon>Streptophyta</taxon>
        <taxon>Embryophyta</taxon>
        <taxon>Tracheophyta</taxon>
        <taxon>Spermatophyta</taxon>
        <taxon>Magnoliopsida</taxon>
        <taxon>eudicotyledons</taxon>
        <taxon>Gunneridae</taxon>
        <taxon>Pentapetalae</taxon>
        <taxon>rosids</taxon>
        <taxon>fabids</taxon>
        <taxon>Fabales</taxon>
        <taxon>Fabaceae</taxon>
        <taxon>Papilionoideae</taxon>
        <taxon>50 kb inversion clade</taxon>
        <taxon>NPAAA clade</taxon>
        <taxon>indigoferoid/millettioid clade</taxon>
        <taxon>Phaseoleae</taxon>
        <taxon>Vigna</taxon>
    </lineage>
</organism>
<dbReference type="AlphaFoldDB" id="A0AAQ3RZ39"/>
<evidence type="ECO:0000313" key="10">
    <source>
        <dbReference type="EMBL" id="WVZ09751.1"/>
    </source>
</evidence>
<dbReference type="FunFam" id="1.10.10.10:FF:000057">
    <property type="entry name" value="Heat shock transcription factor 1"/>
    <property type="match status" value="1"/>
</dbReference>
<protein>
    <recommendedName>
        <fullName evidence="9">HSF-type DNA-binding domain-containing protein</fullName>
    </recommendedName>
</protein>
<evidence type="ECO:0000256" key="1">
    <source>
        <dbReference type="ARBA" id="ARBA00004123"/>
    </source>
</evidence>
<evidence type="ECO:0000256" key="5">
    <source>
        <dbReference type="ARBA" id="ARBA00023125"/>
    </source>
</evidence>
<keyword evidence="2" id="KW-0597">Phosphoprotein</keyword>
<evidence type="ECO:0000259" key="9">
    <source>
        <dbReference type="PROSITE" id="PS00434"/>
    </source>
</evidence>
<name>A0AAQ3RZ39_VIGMU</name>
<evidence type="ECO:0000256" key="3">
    <source>
        <dbReference type="ARBA" id="ARBA00023015"/>
    </source>
</evidence>
<keyword evidence="3" id="KW-0805">Transcription regulation</keyword>
<comment type="subcellular location">
    <subcellularLocation>
        <location evidence="1">Nucleus</location>
    </subcellularLocation>
</comment>
<keyword evidence="11" id="KW-1185">Reference proteome</keyword>
<sequence>MGEQLPPLKAEIFDHSENHRHDDVFSDSKDSVLTEEPTAVHIKEELDDGAVNGFMDKMPKPMEGLHEMGPPPFLKKTFDMVEDPKTDPVVSWSQTRDSFVVWDSHEFSKTLLPKYFKHSNFSSFVRQLNTYGFRKVDSDRWEFANEGFQGGKRHLLKNIRRRGKYNRLHQGAFNMMKPGVEAELEKLKKDQNILKVEILKLRQQQENSHVQLTNAQERVRCAEMKQYQMMFFLTRMARRPAFVEQLIQKIRRKRELDGNDMVKRPRLMGNPCCVPFPKTMETTPDVDYRPQNHKQFPSMQSEVGGFLSESVNISKMEHPTPSPLEDELCNPVQGSRAHGCSSANAPDASSAYHVMSEKLMRENSVVDEELDVNDSNIYLELEDLITKPSDWSLGSANGLWSIFLSNSKCLVMNNLVLNVAFGNLCRVQFQDPVARPSFLYDEARVFMFQFPLSNVACPFLCLLEFVVIGFVTHFQV</sequence>
<dbReference type="GO" id="GO:0000978">
    <property type="term" value="F:RNA polymerase II cis-regulatory region sequence-specific DNA binding"/>
    <property type="evidence" value="ECO:0007669"/>
    <property type="project" value="TreeGrafter"/>
</dbReference>
<dbReference type="Pfam" id="PF00447">
    <property type="entry name" value="HSF_DNA-bind"/>
    <property type="match status" value="1"/>
</dbReference>
<gene>
    <name evidence="10" type="ORF">V8G54_014281</name>
</gene>
<feature type="domain" description="HSF-type DNA-binding" evidence="9">
    <location>
        <begin position="112"/>
        <end position="136"/>
    </location>
</feature>
<keyword evidence="7" id="KW-0539">Nucleus</keyword>
<dbReference type="SUPFAM" id="SSF46785">
    <property type="entry name" value="Winged helix' DNA-binding domain"/>
    <property type="match status" value="1"/>
</dbReference>
<dbReference type="GO" id="GO:0003700">
    <property type="term" value="F:DNA-binding transcription factor activity"/>
    <property type="evidence" value="ECO:0007669"/>
    <property type="project" value="InterPro"/>
</dbReference>
<dbReference type="Gene3D" id="1.10.10.10">
    <property type="entry name" value="Winged helix-like DNA-binding domain superfamily/Winged helix DNA-binding domain"/>
    <property type="match status" value="1"/>
</dbReference>
<dbReference type="SMART" id="SM00415">
    <property type="entry name" value="HSF"/>
    <property type="match status" value="1"/>
</dbReference>
<dbReference type="PANTHER" id="PTHR10015">
    <property type="entry name" value="HEAT SHOCK TRANSCRIPTION FACTOR"/>
    <property type="match status" value="1"/>
</dbReference>
<dbReference type="Proteomes" id="UP001374535">
    <property type="component" value="Chromosome 5"/>
</dbReference>
<dbReference type="InterPro" id="IPR000232">
    <property type="entry name" value="HSF_DNA-bd"/>
</dbReference>
<dbReference type="PRINTS" id="PR00056">
    <property type="entry name" value="HSFDOMAIN"/>
</dbReference>
<dbReference type="PANTHER" id="PTHR10015:SF298">
    <property type="entry name" value="HEAT STRESS TRANSCRIPTION FACTOR A-9"/>
    <property type="match status" value="1"/>
</dbReference>
<proteinExistence type="inferred from homology"/>
<evidence type="ECO:0000256" key="2">
    <source>
        <dbReference type="ARBA" id="ARBA00022553"/>
    </source>
</evidence>
<dbReference type="InterPro" id="IPR036388">
    <property type="entry name" value="WH-like_DNA-bd_sf"/>
</dbReference>
<evidence type="ECO:0000256" key="8">
    <source>
        <dbReference type="ARBA" id="ARBA00061350"/>
    </source>
</evidence>
<keyword evidence="4" id="KW-0346">Stress response</keyword>
<evidence type="ECO:0000313" key="11">
    <source>
        <dbReference type="Proteomes" id="UP001374535"/>
    </source>
</evidence>
<evidence type="ECO:0000256" key="7">
    <source>
        <dbReference type="ARBA" id="ARBA00023242"/>
    </source>
</evidence>
<evidence type="ECO:0000256" key="6">
    <source>
        <dbReference type="ARBA" id="ARBA00023163"/>
    </source>
</evidence>
<reference evidence="10 11" key="1">
    <citation type="journal article" date="2023" name="Life. Sci Alliance">
        <title>Evolutionary insights into 3D genome organization and epigenetic landscape of Vigna mungo.</title>
        <authorList>
            <person name="Junaid A."/>
            <person name="Singh B."/>
            <person name="Bhatia S."/>
        </authorList>
    </citation>
    <scope>NUCLEOTIDE SEQUENCE [LARGE SCALE GENOMIC DNA]</scope>
    <source>
        <strain evidence="10">Urdbean</strain>
    </source>
</reference>
<comment type="similarity">
    <text evidence="8">Belongs to the HSF family. Class A subfamily.</text>
</comment>
<accession>A0AAQ3RZ39</accession>
<keyword evidence="6" id="KW-0804">Transcription</keyword>
<dbReference type="InterPro" id="IPR036390">
    <property type="entry name" value="WH_DNA-bd_sf"/>
</dbReference>
<dbReference type="EMBL" id="CP144696">
    <property type="protein sequence ID" value="WVZ09751.1"/>
    <property type="molecule type" value="Genomic_DNA"/>
</dbReference>